<dbReference type="EMBL" id="ABJB010045403">
    <property type="status" value="NOT_ANNOTATED_CDS"/>
    <property type="molecule type" value="Genomic_DNA"/>
</dbReference>
<dbReference type="PaxDb" id="6945-B7Q2I9"/>
<dbReference type="Proteomes" id="UP000001555">
    <property type="component" value="Unassembled WGS sequence"/>
</dbReference>
<reference evidence="4" key="2">
    <citation type="submission" date="2020-05" db="UniProtKB">
        <authorList>
            <consortium name="EnsemblMetazoa"/>
        </authorList>
    </citation>
    <scope>IDENTIFICATION</scope>
    <source>
        <strain evidence="4">wikel</strain>
    </source>
</reference>
<organism>
    <name type="scientific">Ixodes scapularis</name>
    <name type="common">Black-legged tick</name>
    <name type="synonym">Deer tick</name>
    <dbReference type="NCBI Taxonomy" id="6945"/>
    <lineage>
        <taxon>Eukaryota</taxon>
        <taxon>Metazoa</taxon>
        <taxon>Ecdysozoa</taxon>
        <taxon>Arthropoda</taxon>
        <taxon>Chelicerata</taxon>
        <taxon>Arachnida</taxon>
        <taxon>Acari</taxon>
        <taxon>Parasitiformes</taxon>
        <taxon>Ixodida</taxon>
        <taxon>Ixodoidea</taxon>
        <taxon>Ixodidae</taxon>
        <taxon>Ixodinae</taxon>
        <taxon>Ixodes</taxon>
    </lineage>
</organism>
<dbReference type="EMBL" id="ABJB010362527">
    <property type="status" value="NOT_ANNOTATED_CDS"/>
    <property type="molecule type" value="Genomic_DNA"/>
</dbReference>
<evidence type="ECO:0000256" key="1">
    <source>
        <dbReference type="SAM" id="MobiDB-lite"/>
    </source>
</evidence>
<keyword evidence="5" id="KW-1185">Reference proteome</keyword>
<feature type="region of interest" description="Disordered" evidence="1">
    <location>
        <begin position="1"/>
        <end position="28"/>
    </location>
</feature>
<evidence type="ECO:0000256" key="2">
    <source>
        <dbReference type="SAM" id="Phobius"/>
    </source>
</evidence>
<evidence type="ECO:0000313" key="4">
    <source>
        <dbReference type="EnsemblMetazoa" id="ISCW008790-PA"/>
    </source>
</evidence>
<dbReference type="EMBL" id="DS844506">
    <property type="protein sequence ID" value="EEC13061.1"/>
    <property type="molecule type" value="Genomic_DNA"/>
</dbReference>
<dbReference type="VEuPathDB" id="VectorBase:ISCP_009812"/>
<dbReference type="EMBL" id="ABJB010974244">
    <property type="status" value="NOT_ANNOTATED_CDS"/>
    <property type="molecule type" value="Genomic_DNA"/>
</dbReference>
<dbReference type="EMBL" id="ABJB011048687">
    <property type="status" value="NOT_ANNOTATED_CDS"/>
    <property type="molecule type" value="Genomic_DNA"/>
</dbReference>
<dbReference type="EnsemblMetazoa" id="ISCW008790-RA">
    <property type="protein sequence ID" value="ISCW008790-PA"/>
    <property type="gene ID" value="ISCW008790"/>
</dbReference>
<dbReference type="EMBL" id="ABJB010994303">
    <property type="status" value="NOT_ANNOTATED_CDS"/>
    <property type="molecule type" value="Genomic_DNA"/>
</dbReference>
<feature type="transmembrane region" description="Helical" evidence="2">
    <location>
        <begin position="46"/>
        <end position="66"/>
    </location>
</feature>
<dbReference type="EMBL" id="ABJB010580057">
    <property type="status" value="NOT_ANNOTATED_CDS"/>
    <property type="molecule type" value="Genomic_DNA"/>
</dbReference>
<dbReference type="EMBL" id="ABJB010375143">
    <property type="status" value="NOT_ANNOTATED_CDS"/>
    <property type="molecule type" value="Genomic_DNA"/>
</dbReference>
<dbReference type="EMBL" id="ABJB010273876">
    <property type="status" value="NOT_ANNOTATED_CDS"/>
    <property type="molecule type" value="Genomic_DNA"/>
</dbReference>
<dbReference type="InParanoid" id="B7Q2I9"/>
<dbReference type="AlphaFoldDB" id="B7Q2I9"/>
<reference evidence="3 5" key="1">
    <citation type="submission" date="2008-03" db="EMBL/GenBank/DDBJ databases">
        <title>Annotation of Ixodes scapularis.</title>
        <authorList>
            <consortium name="Ixodes scapularis Genome Project Consortium"/>
            <person name="Caler E."/>
            <person name="Hannick L.I."/>
            <person name="Bidwell S."/>
            <person name="Joardar V."/>
            <person name="Thiagarajan M."/>
            <person name="Amedeo P."/>
            <person name="Galinsky K.J."/>
            <person name="Schobel S."/>
            <person name="Inman J."/>
            <person name="Hostetler J."/>
            <person name="Miller J."/>
            <person name="Hammond M."/>
            <person name="Megy K."/>
            <person name="Lawson D."/>
            <person name="Kodira C."/>
            <person name="Sutton G."/>
            <person name="Meyer J."/>
            <person name="Hill C.A."/>
            <person name="Birren B."/>
            <person name="Nene V."/>
            <person name="Collins F."/>
            <person name="Alarcon-Chaidez F."/>
            <person name="Wikel S."/>
            <person name="Strausberg R."/>
        </authorList>
    </citation>
    <scope>NUCLEOTIDE SEQUENCE [LARGE SCALE GENOMIC DNA]</scope>
    <source>
        <strain evidence="5">Wikel</strain>
        <strain evidence="3">Wikel colony</strain>
    </source>
</reference>
<evidence type="ECO:0000313" key="5">
    <source>
        <dbReference type="Proteomes" id="UP000001555"/>
    </source>
</evidence>
<accession>B7Q2I9</accession>
<evidence type="ECO:0000313" key="3">
    <source>
        <dbReference type="EMBL" id="EEC13061.1"/>
    </source>
</evidence>
<dbReference type="OrthoDB" id="6412422at2759"/>
<dbReference type="VEuPathDB" id="VectorBase:ISCI008790"/>
<dbReference type="VEuPathDB" id="VectorBase:ISCW008790"/>
<sequence>MVGPEDGDGTLHVPHGPPRTAHSSRSTGSAKARMLFEMAAAKRKQIAKVVWIIVVILCVLGCLSQLCRCIRTDVALPYDVEWDVQPSGKRRFCDTDIPWTRCWVKVLDATERCQKKKCRKPCL</sequence>
<dbReference type="HOGENOM" id="CLU_2017764_0_0_1"/>
<keyword evidence="2" id="KW-0472">Membrane</keyword>
<keyword evidence="2" id="KW-1133">Transmembrane helix</keyword>
<protein>
    <submittedName>
        <fullName evidence="3 4">Uncharacterized protein</fullName>
    </submittedName>
</protein>
<keyword evidence="2" id="KW-0812">Transmembrane</keyword>
<name>B7Q2I9_IXOSC</name>
<proteinExistence type="predicted"/>
<gene>
    <name evidence="3" type="ORF">IscW_ISCW008790</name>
</gene>